<evidence type="ECO:0000313" key="2">
    <source>
        <dbReference type="Proteomes" id="UP001246858"/>
    </source>
</evidence>
<dbReference type="EC" id="3.5.99.6" evidence="1"/>
<evidence type="ECO:0000313" key="1">
    <source>
        <dbReference type="EMBL" id="MDR6781980.1"/>
    </source>
</evidence>
<keyword evidence="2" id="KW-1185">Reference proteome</keyword>
<dbReference type="EMBL" id="JAVDTF010000001">
    <property type="protein sequence ID" value="MDR6781980.1"/>
    <property type="molecule type" value="Genomic_DNA"/>
</dbReference>
<keyword evidence="1" id="KW-0378">Hydrolase</keyword>
<organism evidence="1 2">
    <name type="scientific">Pedobacter africanus</name>
    <dbReference type="NCBI Taxonomy" id="151894"/>
    <lineage>
        <taxon>Bacteria</taxon>
        <taxon>Pseudomonadati</taxon>
        <taxon>Bacteroidota</taxon>
        <taxon>Sphingobacteriia</taxon>
        <taxon>Sphingobacteriales</taxon>
        <taxon>Sphingobacteriaceae</taxon>
        <taxon>Pedobacter</taxon>
    </lineage>
</organism>
<sequence length="246" mass="26626">MKISIKKDNLELGAAAGTLAAQMIRSAIAEKGNANIILATGTSQFETLNQLIREQDIDWGKVTMFHLDEYIGLPETAAASFRSYLKERFLMKVPALAAVYLIDGETAPGAECERLAAAILGHPIDVALVGIGENGHLAFNDPPADFDTEVPYIVVSLDENCRKQQLGEGWFPTLNDVPRQAISMSVRQIMKSKCIICSVPDSRKAEAVKNSLKAAVSNSFPASILQLHPDCHLYLDSASAQLISAN</sequence>
<comment type="caution">
    <text evidence="1">The sequence shown here is derived from an EMBL/GenBank/DDBJ whole genome shotgun (WGS) entry which is preliminary data.</text>
</comment>
<accession>A0ACC6KS46</accession>
<dbReference type="Proteomes" id="UP001246858">
    <property type="component" value="Unassembled WGS sequence"/>
</dbReference>
<proteinExistence type="predicted"/>
<name>A0ACC6KS46_9SPHI</name>
<gene>
    <name evidence="1" type="ORF">J2X78_000532</name>
</gene>
<reference evidence="1" key="1">
    <citation type="submission" date="2023-07" db="EMBL/GenBank/DDBJ databases">
        <title>Sorghum-associated microbial communities from plants grown in Nebraska, USA.</title>
        <authorList>
            <person name="Schachtman D."/>
        </authorList>
    </citation>
    <scope>NUCLEOTIDE SEQUENCE</scope>
    <source>
        <strain evidence="1">2697</strain>
    </source>
</reference>
<protein>
    <submittedName>
        <fullName evidence="1">Glucosamine-6-phosphate deaminase</fullName>
        <ecNumber evidence="1">3.5.99.6</ecNumber>
    </submittedName>
</protein>